<dbReference type="GO" id="GO:0005739">
    <property type="term" value="C:mitochondrion"/>
    <property type="evidence" value="ECO:0007669"/>
    <property type="project" value="TreeGrafter"/>
</dbReference>
<keyword evidence="3" id="KW-0813">Transport</keyword>
<keyword evidence="12" id="KW-1185">Reference proteome</keyword>
<dbReference type="InterPro" id="IPR001041">
    <property type="entry name" value="2Fe-2S_ferredoxin-type"/>
</dbReference>
<dbReference type="PROSITE" id="PS00814">
    <property type="entry name" value="ADX"/>
    <property type="match status" value="1"/>
</dbReference>
<feature type="domain" description="2Fe-2S ferredoxin-type" evidence="10">
    <location>
        <begin position="97"/>
        <end position="199"/>
    </location>
</feature>
<evidence type="ECO:0000259" key="10">
    <source>
        <dbReference type="PROSITE" id="PS51085"/>
    </source>
</evidence>
<evidence type="ECO:0000256" key="1">
    <source>
        <dbReference type="ARBA" id="ARBA00010914"/>
    </source>
</evidence>
<evidence type="ECO:0000256" key="3">
    <source>
        <dbReference type="ARBA" id="ARBA00022448"/>
    </source>
</evidence>
<dbReference type="PROSITE" id="PS51085">
    <property type="entry name" value="2FE2S_FER_2"/>
    <property type="match status" value="1"/>
</dbReference>
<dbReference type="Gene3D" id="3.10.20.30">
    <property type="match status" value="1"/>
</dbReference>
<organism evidence="11 12">
    <name type="scientific">Cyanidiococcus yangmingshanensis</name>
    <dbReference type="NCBI Taxonomy" id="2690220"/>
    <lineage>
        <taxon>Eukaryota</taxon>
        <taxon>Rhodophyta</taxon>
        <taxon>Bangiophyceae</taxon>
        <taxon>Cyanidiales</taxon>
        <taxon>Cyanidiaceae</taxon>
        <taxon>Cyanidiococcus</taxon>
    </lineage>
</organism>
<proteinExistence type="inferred from homology"/>
<dbReference type="GO" id="GO:0051537">
    <property type="term" value="F:2 iron, 2 sulfur cluster binding"/>
    <property type="evidence" value="ECO:0007669"/>
    <property type="project" value="UniProtKB-KW"/>
</dbReference>
<keyword evidence="5" id="KW-0479">Metal-binding</keyword>
<dbReference type="GO" id="GO:0140647">
    <property type="term" value="P:P450-containing electron transport chain"/>
    <property type="evidence" value="ECO:0007669"/>
    <property type="project" value="InterPro"/>
</dbReference>
<evidence type="ECO:0000256" key="2">
    <source>
        <dbReference type="ARBA" id="ARBA00019395"/>
    </source>
</evidence>
<dbReference type="OrthoDB" id="268593at2759"/>
<keyword evidence="8" id="KW-0411">Iron-sulfur</keyword>
<dbReference type="AlphaFoldDB" id="A0A7J7IM52"/>
<evidence type="ECO:0000313" key="11">
    <source>
        <dbReference type="EMBL" id="KAF6004195.1"/>
    </source>
</evidence>
<sequence length="212" mass="23231">MNVPIKISLRALRLINVKTPHNVSGCSMLSASGNWAERRLWLSAAGLPLSRTSRGRGEIHQRRWSRFLSQEASSLRDDANAQEVKAVEGPAAEVETISVTFVDRDGVRRPVRAPIGSSMLQVAHENSIDLEGACEGSLACSTCHVYVSEPHLKRLSEPSDEENDMLDLAFGLQENSRLGCQIIASRDLDGMELTLPQATRNMAVDGYVAKPH</sequence>
<evidence type="ECO:0000256" key="4">
    <source>
        <dbReference type="ARBA" id="ARBA00022714"/>
    </source>
</evidence>
<evidence type="ECO:0000256" key="6">
    <source>
        <dbReference type="ARBA" id="ARBA00022982"/>
    </source>
</evidence>
<dbReference type="Proteomes" id="UP000530660">
    <property type="component" value="Unassembled WGS sequence"/>
</dbReference>
<accession>A0A7J7IM52</accession>
<evidence type="ECO:0000256" key="5">
    <source>
        <dbReference type="ARBA" id="ARBA00022723"/>
    </source>
</evidence>
<keyword evidence="4" id="KW-0001">2Fe-2S</keyword>
<reference evidence="11 12" key="1">
    <citation type="journal article" date="2020" name="J. Phycol.">
        <title>Comparative genome analysis reveals Cyanidiococcus gen. nov., a new extremophilic red algal genus sister to Cyanidioschyzon (Cyanidioschyzonaceae, Rhodophyta).</title>
        <authorList>
            <person name="Liu S.-L."/>
            <person name="Chiang Y.-R."/>
            <person name="Yoon H.S."/>
            <person name="Fu H.-Y."/>
        </authorList>
    </citation>
    <scope>NUCLEOTIDE SEQUENCE [LARGE SCALE GENOMIC DNA]</scope>
    <source>
        <strain evidence="11 12">THAL066</strain>
    </source>
</reference>
<dbReference type="Pfam" id="PF00111">
    <property type="entry name" value="Fer2"/>
    <property type="match status" value="1"/>
</dbReference>
<dbReference type="EMBL" id="VWRR01000004">
    <property type="protein sequence ID" value="KAF6004195.1"/>
    <property type="molecule type" value="Genomic_DNA"/>
</dbReference>
<dbReference type="InterPro" id="IPR012675">
    <property type="entry name" value="Beta-grasp_dom_sf"/>
</dbReference>
<comment type="caution">
    <text evidence="11">The sequence shown here is derived from an EMBL/GenBank/DDBJ whole genome shotgun (WGS) entry which is preliminary data.</text>
</comment>
<gene>
    <name evidence="11" type="ORF">F1559_003514</name>
</gene>
<protein>
    <recommendedName>
        <fullName evidence="2">2Fe-2S ferredoxin</fullName>
    </recommendedName>
</protein>
<dbReference type="GO" id="GO:0009055">
    <property type="term" value="F:electron transfer activity"/>
    <property type="evidence" value="ECO:0007669"/>
    <property type="project" value="TreeGrafter"/>
</dbReference>
<dbReference type="PANTHER" id="PTHR23426">
    <property type="entry name" value="FERREDOXIN/ADRENODOXIN"/>
    <property type="match status" value="1"/>
</dbReference>
<dbReference type="InterPro" id="IPR001055">
    <property type="entry name" value="Adrenodoxin-like"/>
</dbReference>
<name>A0A7J7IM52_9RHOD</name>
<comment type="cofactor">
    <cofactor evidence="9">
        <name>[2Fe-2S] cluster</name>
        <dbReference type="ChEBI" id="CHEBI:190135"/>
    </cofactor>
</comment>
<dbReference type="InterPro" id="IPR036010">
    <property type="entry name" value="2Fe-2S_ferredoxin-like_sf"/>
</dbReference>
<evidence type="ECO:0000256" key="7">
    <source>
        <dbReference type="ARBA" id="ARBA00023004"/>
    </source>
</evidence>
<dbReference type="PANTHER" id="PTHR23426:SF72">
    <property type="entry name" value="2FE-2S FERREDOXIN-TYPE DOMAIN-CONTAINING PROTEIN"/>
    <property type="match status" value="1"/>
</dbReference>
<dbReference type="InterPro" id="IPR018298">
    <property type="entry name" value="Adrenodoxin_Fe-S_BS"/>
</dbReference>
<keyword evidence="6" id="KW-0249">Electron transport</keyword>
<keyword evidence="7" id="KW-0408">Iron</keyword>
<evidence type="ECO:0000256" key="9">
    <source>
        <dbReference type="ARBA" id="ARBA00034078"/>
    </source>
</evidence>
<dbReference type="SUPFAM" id="SSF54292">
    <property type="entry name" value="2Fe-2S ferredoxin-like"/>
    <property type="match status" value="1"/>
</dbReference>
<dbReference type="PRINTS" id="PR00355">
    <property type="entry name" value="ADRENODOXIN"/>
</dbReference>
<evidence type="ECO:0000313" key="12">
    <source>
        <dbReference type="Proteomes" id="UP000530660"/>
    </source>
</evidence>
<evidence type="ECO:0000256" key="8">
    <source>
        <dbReference type="ARBA" id="ARBA00023014"/>
    </source>
</evidence>
<comment type="similarity">
    <text evidence="1">Belongs to the adrenodoxin/putidaredoxin family.</text>
</comment>
<dbReference type="CDD" id="cd00207">
    <property type="entry name" value="fer2"/>
    <property type="match status" value="1"/>
</dbReference>
<dbReference type="GO" id="GO:0046872">
    <property type="term" value="F:metal ion binding"/>
    <property type="evidence" value="ECO:0007669"/>
    <property type="project" value="UniProtKB-KW"/>
</dbReference>